<dbReference type="STRING" id="1797533.A2731_01895"/>
<keyword evidence="3 7" id="KW-0808">Transferase</keyword>
<dbReference type="GO" id="GO:0042158">
    <property type="term" value="P:lipoprotein biosynthetic process"/>
    <property type="evidence" value="ECO:0007669"/>
    <property type="project" value="UniProtKB-UniRule"/>
</dbReference>
<comment type="similarity">
    <text evidence="1 7">Belongs to the Lgt family.</text>
</comment>
<keyword evidence="2 7" id="KW-1003">Cell membrane</keyword>
<comment type="pathway">
    <text evidence="7">Protein modification; lipoprotein biosynthesis (diacylglyceryl transfer).</text>
</comment>
<dbReference type="InterPro" id="IPR001640">
    <property type="entry name" value="Lgt"/>
</dbReference>
<keyword evidence="6 7" id="KW-0472">Membrane</keyword>
<feature type="transmembrane region" description="Helical" evidence="7">
    <location>
        <begin position="240"/>
        <end position="260"/>
    </location>
</feature>
<comment type="subcellular location">
    <subcellularLocation>
        <location evidence="7">Cell membrane</location>
        <topology evidence="7">Multi-pass membrane protein</topology>
    </subcellularLocation>
</comment>
<dbReference type="PROSITE" id="PS01311">
    <property type="entry name" value="LGT"/>
    <property type="match status" value="1"/>
</dbReference>
<dbReference type="EMBL" id="MHIC01000017">
    <property type="protein sequence ID" value="OGY45250.1"/>
    <property type="molecule type" value="Genomic_DNA"/>
</dbReference>
<evidence type="ECO:0000313" key="8">
    <source>
        <dbReference type="EMBL" id="OGY45250.1"/>
    </source>
</evidence>
<dbReference type="Pfam" id="PF01790">
    <property type="entry name" value="LGT"/>
    <property type="match status" value="2"/>
</dbReference>
<proteinExistence type="inferred from homology"/>
<dbReference type="PANTHER" id="PTHR30589:SF0">
    <property type="entry name" value="PHOSPHATIDYLGLYCEROL--PROLIPOPROTEIN DIACYLGLYCERYL TRANSFERASE"/>
    <property type="match status" value="1"/>
</dbReference>
<sequence>MFEFGFLRIYWYGLIIVLGVIVGLFVVLKLAKKFNISSDEVYNLSFYLIIFSILGARIYAVLLDLPFYLGNPFEIIAVWHGGLAIHGAIIGGLITLLIYSTPLPPGERETKVSFPLPRWERIKERVKQNLAPLSLDLLRKGRGGLSFWQWADIIAPAIALGQAIGRWGNYFNQELFGTPTNMPWGIPIELNNRPLEYLNSQYFHPMFLYESVLDLLNFFVLLVLFYKLVGKLASGQVSKWASGMIFLVYLINYSIIRIIMEFFRTDLTPIVGGVRLPIVVSTAVIIAVICLFFWRIKLKVPKS</sequence>
<dbReference type="HAMAP" id="MF_01147">
    <property type="entry name" value="Lgt"/>
    <property type="match status" value="1"/>
</dbReference>
<protein>
    <recommendedName>
        <fullName evidence="7">Phosphatidylglycerol--prolipoprotein diacylglyceryl transferase</fullName>
        <ecNumber evidence="7">2.5.1.145</ecNumber>
    </recommendedName>
</protein>
<keyword evidence="4 7" id="KW-0812">Transmembrane</keyword>
<evidence type="ECO:0000256" key="6">
    <source>
        <dbReference type="ARBA" id="ARBA00023136"/>
    </source>
</evidence>
<feature type="transmembrane region" description="Helical" evidence="7">
    <location>
        <begin position="272"/>
        <end position="294"/>
    </location>
</feature>
<comment type="caution">
    <text evidence="8">The sequence shown here is derived from an EMBL/GenBank/DDBJ whole genome shotgun (WGS) entry which is preliminary data.</text>
</comment>
<feature type="transmembrane region" description="Helical" evidence="7">
    <location>
        <begin position="12"/>
        <end position="31"/>
    </location>
</feature>
<dbReference type="GO" id="GO:0008961">
    <property type="term" value="F:phosphatidylglycerol-prolipoprotein diacylglyceryl transferase activity"/>
    <property type="evidence" value="ECO:0007669"/>
    <property type="project" value="UniProtKB-UniRule"/>
</dbReference>
<dbReference type="NCBIfam" id="TIGR00544">
    <property type="entry name" value="lgt"/>
    <property type="match status" value="1"/>
</dbReference>
<organism evidence="8 9">
    <name type="scientific">Candidatus Buchananbacteria bacterium RIFCSPHIGHO2_01_FULL_39_8</name>
    <dbReference type="NCBI Taxonomy" id="1797533"/>
    <lineage>
        <taxon>Bacteria</taxon>
        <taxon>Candidatus Buchananiibacteriota</taxon>
    </lineage>
</organism>
<evidence type="ECO:0000256" key="1">
    <source>
        <dbReference type="ARBA" id="ARBA00007150"/>
    </source>
</evidence>
<feature type="binding site" evidence="7">
    <location>
        <position position="166"/>
    </location>
    <ligand>
        <name>a 1,2-diacyl-sn-glycero-3-phospho-(1'-sn-glycerol)</name>
        <dbReference type="ChEBI" id="CHEBI:64716"/>
    </ligand>
</feature>
<keyword evidence="5 7" id="KW-1133">Transmembrane helix</keyword>
<dbReference type="AlphaFoldDB" id="A0A1G1Y0C3"/>
<feature type="transmembrane region" description="Helical" evidence="7">
    <location>
        <begin position="75"/>
        <end position="99"/>
    </location>
</feature>
<evidence type="ECO:0000256" key="7">
    <source>
        <dbReference type="HAMAP-Rule" id="MF_01147"/>
    </source>
</evidence>
<evidence type="ECO:0000313" key="9">
    <source>
        <dbReference type="Proteomes" id="UP000176241"/>
    </source>
</evidence>
<comment type="catalytic activity">
    <reaction evidence="7">
        <text>L-cysteinyl-[prolipoprotein] + a 1,2-diacyl-sn-glycero-3-phospho-(1'-sn-glycerol) = an S-1,2-diacyl-sn-glyceryl-L-cysteinyl-[prolipoprotein] + sn-glycerol 1-phosphate + H(+)</text>
        <dbReference type="Rhea" id="RHEA:56712"/>
        <dbReference type="Rhea" id="RHEA-COMP:14679"/>
        <dbReference type="Rhea" id="RHEA-COMP:14680"/>
        <dbReference type="ChEBI" id="CHEBI:15378"/>
        <dbReference type="ChEBI" id="CHEBI:29950"/>
        <dbReference type="ChEBI" id="CHEBI:57685"/>
        <dbReference type="ChEBI" id="CHEBI:64716"/>
        <dbReference type="ChEBI" id="CHEBI:140658"/>
        <dbReference type="EC" id="2.5.1.145"/>
    </reaction>
</comment>
<dbReference type="Proteomes" id="UP000176241">
    <property type="component" value="Unassembled WGS sequence"/>
</dbReference>
<comment type="function">
    <text evidence="7">Catalyzes the transfer of the diacylglyceryl group from phosphatidylglycerol to the sulfhydryl group of the N-terminal cysteine of a prolipoprotein, the first step in the formation of mature lipoproteins.</text>
</comment>
<accession>A0A1G1Y0C3</accession>
<feature type="transmembrane region" description="Helical" evidence="7">
    <location>
        <begin position="43"/>
        <end position="63"/>
    </location>
</feature>
<feature type="transmembrane region" description="Helical" evidence="7">
    <location>
        <begin position="207"/>
        <end position="228"/>
    </location>
</feature>
<evidence type="ECO:0000256" key="3">
    <source>
        <dbReference type="ARBA" id="ARBA00022679"/>
    </source>
</evidence>
<keyword evidence="8" id="KW-0449">Lipoprotein</keyword>
<evidence type="ECO:0000256" key="5">
    <source>
        <dbReference type="ARBA" id="ARBA00022989"/>
    </source>
</evidence>
<feature type="transmembrane region" description="Helical" evidence="7">
    <location>
        <begin position="147"/>
        <end position="165"/>
    </location>
</feature>
<reference evidence="8 9" key="1">
    <citation type="journal article" date="2016" name="Nat. Commun.">
        <title>Thousands of microbial genomes shed light on interconnected biogeochemical processes in an aquifer system.</title>
        <authorList>
            <person name="Anantharaman K."/>
            <person name="Brown C.T."/>
            <person name="Hug L.A."/>
            <person name="Sharon I."/>
            <person name="Castelle C.J."/>
            <person name="Probst A.J."/>
            <person name="Thomas B.C."/>
            <person name="Singh A."/>
            <person name="Wilkins M.J."/>
            <person name="Karaoz U."/>
            <person name="Brodie E.L."/>
            <person name="Williams K.H."/>
            <person name="Hubbard S.S."/>
            <person name="Banfield J.F."/>
        </authorList>
    </citation>
    <scope>NUCLEOTIDE SEQUENCE [LARGE SCALE GENOMIC DNA]</scope>
</reference>
<dbReference type="PANTHER" id="PTHR30589">
    <property type="entry name" value="PROLIPOPROTEIN DIACYLGLYCERYL TRANSFERASE"/>
    <property type="match status" value="1"/>
</dbReference>
<gene>
    <name evidence="7" type="primary">lgt</name>
    <name evidence="8" type="ORF">A2731_01895</name>
</gene>
<dbReference type="UniPathway" id="UPA00664"/>
<evidence type="ECO:0000256" key="2">
    <source>
        <dbReference type="ARBA" id="ARBA00022475"/>
    </source>
</evidence>
<name>A0A1G1Y0C3_9BACT</name>
<evidence type="ECO:0000256" key="4">
    <source>
        <dbReference type="ARBA" id="ARBA00022692"/>
    </source>
</evidence>
<dbReference type="GO" id="GO:0005886">
    <property type="term" value="C:plasma membrane"/>
    <property type="evidence" value="ECO:0007669"/>
    <property type="project" value="UniProtKB-SubCell"/>
</dbReference>
<dbReference type="EC" id="2.5.1.145" evidence="7"/>